<sequence>MQGGKEMKIAYIITRADAIGGAQVHVKDLAYFLKKQGHEVIVLVGGTGSFTEKLKELDIPYIALRHLVRPINPFKDLLALKEIIDVLREIKPDIISLHSSKAGWLGRLAAKWLKIPVVFTAHGWAFTEGVPKRKQVVYRWAEKLVGSLEDKIITVSNYDRELAIRYKIAHPSKIVTIYNGMPDIDSTLFAKPEVEPVHLIMVARFEEQKDHILLLETLEELKDLPWTLELVGDGPLMEIVRERAEKLGISDKVQFSGACDDVPSRLAKAQIFILTSKWEGFPRSILEAMRAGLPVIASEVGGVKEAVIDGVTGYIIPRRDKEELKKRLKELLLDSHKRIKFGLAGRKRYEEFFTFERMAKQTMEVYQEVIGQKSSKML</sequence>
<evidence type="ECO:0000259" key="2">
    <source>
        <dbReference type="Pfam" id="PF13439"/>
    </source>
</evidence>
<dbReference type="InterPro" id="IPR028098">
    <property type="entry name" value="Glyco_trans_4-like_N"/>
</dbReference>
<accession>A0A0F5PNP1</accession>
<dbReference type="Pfam" id="PF13439">
    <property type="entry name" value="Glyco_transf_4"/>
    <property type="match status" value="1"/>
</dbReference>
<dbReference type="SUPFAM" id="SSF53756">
    <property type="entry name" value="UDP-Glycosyltransferase/glycogen phosphorylase"/>
    <property type="match status" value="1"/>
</dbReference>
<evidence type="ECO:0000313" key="3">
    <source>
        <dbReference type="EMBL" id="KKC30210.1"/>
    </source>
</evidence>
<dbReference type="GO" id="GO:0016757">
    <property type="term" value="F:glycosyltransferase activity"/>
    <property type="evidence" value="ECO:0007669"/>
    <property type="project" value="InterPro"/>
</dbReference>
<keyword evidence="3" id="KW-0808">Transferase</keyword>
<dbReference type="InterPro" id="IPR001296">
    <property type="entry name" value="Glyco_trans_1"/>
</dbReference>
<dbReference type="CDD" id="cd03808">
    <property type="entry name" value="GT4_CapM-like"/>
    <property type="match status" value="1"/>
</dbReference>
<protein>
    <submittedName>
        <fullName evidence="3">Glycosyltransferase</fullName>
    </submittedName>
</protein>
<reference evidence="4" key="3">
    <citation type="submission" date="2015-02" db="EMBL/GenBank/DDBJ databases">
        <title>Genome analysis of three genomes within the thermophilic hydrogenogenic bacterial species Caldanaerobacter subterraneus.</title>
        <authorList>
            <person name="Sant'Anna F.H."/>
            <person name="Lebedinsky A."/>
            <person name="Sokolova T."/>
            <person name="Robb F.T."/>
            <person name="Gonzalez J.M."/>
        </authorList>
    </citation>
    <scope>NUCLEOTIDE SEQUENCE [LARGE SCALE GENOMIC DNA]</scope>
    <source>
        <strain evidence="4">DSM 12653</strain>
    </source>
</reference>
<organism evidence="3 4">
    <name type="scientific">Caldanaerobacter subterraneus subsp. pacificus DSM 12653</name>
    <dbReference type="NCBI Taxonomy" id="391606"/>
    <lineage>
        <taxon>Bacteria</taxon>
        <taxon>Bacillati</taxon>
        <taxon>Bacillota</taxon>
        <taxon>Clostridia</taxon>
        <taxon>Thermoanaerobacterales</taxon>
        <taxon>Thermoanaerobacteraceae</taxon>
        <taxon>Caldanaerobacter</taxon>
    </lineage>
</organism>
<evidence type="ECO:0000259" key="1">
    <source>
        <dbReference type="Pfam" id="PF00534"/>
    </source>
</evidence>
<dbReference type="PANTHER" id="PTHR12526">
    <property type="entry name" value="GLYCOSYLTRANSFERASE"/>
    <property type="match status" value="1"/>
</dbReference>
<dbReference type="EMBL" id="ABXP02000042">
    <property type="protein sequence ID" value="KKC30210.1"/>
    <property type="molecule type" value="Genomic_DNA"/>
</dbReference>
<evidence type="ECO:0000313" key="4">
    <source>
        <dbReference type="Proteomes" id="UP000010146"/>
    </source>
</evidence>
<feature type="domain" description="Glycosyltransferase subfamily 4-like N-terminal" evidence="2">
    <location>
        <begin position="19"/>
        <end position="181"/>
    </location>
</feature>
<reference evidence="3 4" key="1">
    <citation type="submission" date="2008-07" db="EMBL/GenBank/DDBJ databases">
        <authorList>
            <person name="Gonzalez J."/>
            <person name="Sokolova T."/>
            <person name="Ferriera S."/>
            <person name="Johnson J."/>
            <person name="Kravitz S."/>
            <person name="Beeson K."/>
            <person name="Sutton G."/>
            <person name="Rogers Y.-H."/>
            <person name="Friedman R."/>
            <person name="Frazier M."/>
            <person name="Venter J.C."/>
        </authorList>
    </citation>
    <scope>NUCLEOTIDE SEQUENCE [LARGE SCALE GENOMIC DNA]</scope>
    <source>
        <strain evidence="3 4">DSM 12653</strain>
    </source>
</reference>
<gene>
    <name evidence="3" type="ORF">CDSM653_00688</name>
</gene>
<dbReference type="Pfam" id="PF00534">
    <property type="entry name" value="Glycos_transf_1"/>
    <property type="match status" value="1"/>
</dbReference>
<proteinExistence type="predicted"/>
<reference evidence="3 4" key="2">
    <citation type="journal article" date="2015" name="BMC Genomics">
        <title>Analysis of three genomes within the thermophilic bacterial species Caldanaerobacter subterraneus with a focus on carbon monoxide dehydrogenase evolution and hydrolase diversity.</title>
        <authorList>
            <person name="Sant'Anna F.H."/>
            <person name="Lebedinsky A.V."/>
            <person name="Sokolova T.G."/>
            <person name="Robb F.T."/>
            <person name="Gonzalez J.M."/>
        </authorList>
    </citation>
    <scope>NUCLEOTIDE SEQUENCE [LARGE SCALE GENOMIC DNA]</scope>
    <source>
        <strain evidence="3 4">DSM 12653</strain>
    </source>
</reference>
<comment type="caution">
    <text evidence="3">The sequence shown here is derived from an EMBL/GenBank/DDBJ whole genome shotgun (WGS) entry which is preliminary data.</text>
</comment>
<dbReference type="Proteomes" id="UP000010146">
    <property type="component" value="Unassembled WGS sequence"/>
</dbReference>
<dbReference type="AlphaFoldDB" id="A0A0F5PNP1"/>
<dbReference type="Gene3D" id="3.40.50.2000">
    <property type="entry name" value="Glycogen Phosphorylase B"/>
    <property type="match status" value="2"/>
</dbReference>
<name>A0A0F5PNP1_9THEO</name>
<feature type="domain" description="Glycosyl transferase family 1" evidence="1">
    <location>
        <begin position="196"/>
        <end position="348"/>
    </location>
</feature>